<organism evidence="2 3">
    <name type="scientific">Pedobacter chitinilyticus</name>
    <dbReference type="NCBI Taxonomy" id="2233776"/>
    <lineage>
        <taxon>Bacteria</taxon>
        <taxon>Pseudomonadati</taxon>
        <taxon>Bacteroidota</taxon>
        <taxon>Sphingobacteriia</taxon>
        <taxon>Sphingobacteriales</taxon>
        <taxon>Sphingobacteriaceae</taxon>
        <taxon>Pedobacter</taxon>
    </lineage>
</organism>
<evidence type="ECO:0000313" key="3">
    <source>
        <dbReference type="Proteomes" id="UP000284120"/>
    </source>
</evidence>
<gene>
    <name evidence="2" type="ORF">DPV69_05695</name>
</gene>
<dbReference type="Proteomes" id="UP000284120">
    <property type="component" value="Unassembled WGS sequence"/>
</dbReference>
<sequence>MKSTRIFIIILPLIFGAIAFNYFRKYLILKPILENPIAYDFISSTVNKAGRGESFNMTVLYKKVRYELVITRKDYINTKKGNYPKLYYSSELNEVFYSWSVKRSIRIALIFFAFFIITCLLAFKKIK</sequence>
<evidence type="ECO:0008006" key="4">
    <source>
        <dbReference type="Google" id="ProtNLM"/>
    </source>
</evidence>
<evidence type="ECO:0000256" key="1">
    <source>
        <dbReference type="SAM" id="Phobius"/>
    </source>
</evidence>
<keyword evidence="1" id="KW-0472">Membrane</keyword>
<dbReference type="AlphaFoldDB" id="A0A451GD92"/>
<keyword evidence="3" id="KW-1185">Reference proteome</keyword>
<feature type="transmembrane region" description="Helical" evidence="1">
    <location>
        <begin position="105"/>
        <end position="123"/>
    </location>
</feature>
<proteinExistence type="predicted"/>
<evidence type="ECO:0000313" key="2">
    <source>
        <dbReference type="EMBL" id="RWU10823.1"/>
    </source>
</evidence>
<feature type="transmembrane region" description="Helical" evidence="1">
    <location>
        <begin position="6"/>
        <end position="23"/>
    </location>
</feature>
<name>A0A451GD92_9SPHI</name>
<dbReference type="RefSeq" id="WP_113646303.1">
    <property type="nucleotide sequence ID" value="NZ_QMHN01000001.1"/>
</dbReference>
<dbReference type="EMBL" id="SAYW01000001">
    <property type="protein sequence ID" value="RWU10823.1"/>
    <property type="molecule type" value="Genomic_DNA"/>
</dbReference>
<protein>
    <recommendedName>
        <fullName evidence="4">DUF3592 domain-containing protein</fullName>
    </recommendedName>
</protein>
<keyword evidence="1" id="KW-0812">Transmembrane</keyword>
<accession>A0A451GD92</accession>
<reference evidence="2 3" key="1">
    <citation type="submission" date="2018-06" db="EMBL/GenBank/DDBJ databases">
        <title>Pedobacter endophyticus sp. nov., an endophytic bacterium isolated from a leaf of Triticum aestivum.</title>
        <authorList>
            <person name="Zhang L."/>
        </authorList>
    </citation>
    <scope>NUCLEOTIDE SEQUENCE [LARGE SCALE GENOMIC DNA]</scope>
    <source>
        <strain evidence="2 3">CM134L-2</strain>
    </source>
</reference>
<keyword evidence="1" id="KW-1133">Transmembrane helix</keyword>
<comment type="caution">
    <text evidence="2">The sequence shown here is derived from an EMBL/GenBank/DDBJ whole genome shotgun (WGS) entry which is preliminary data.</text>
</comment>